<feature type="domain" description="LCCL" evidence="3">
    <location>
        <begin position="178"/>
        <end position="280"/>
    </location>
</feature>
<sequence length="665" mass="73416">MQSRPESSGAGARSPSPDKSSTSEYPLQEIGSQYKDEARHSDELSLDLEIGDVPLLPSEGHGMETQSGKFECDPPFSCTPTGFCAWLRGPTPAHVYHINPWFPRLQAAPARLIDQKFPRRSSKIALLFGGLIFWIVVFFASLKASVAGQEVPGYGQPVKLSCHHRLWRNATNCGLNGDLCRPFEDQSFAFRCPSGCAAAILLEPYVVGDQELNYRPLVVGGKPFKVDGHHSGIYRGDSSICASALHAGLIDDARGGCGILHRTGEQKNFPSIMQHGIESIEFLSSFPMSFRLGNEASSPNSNETKSIKCSDARWSLFAFTLIWTTILSLVVTSAPAFYSMIYFIVWFQVAMASDPPSIGGYYDLVSIALGRFLPGAFVGFVLYYFCVRHTLKNLDAHWDKTVLWLGGCWVGALNTDTFDRIPISRLTPHDIQQQPGALTALIIVVGSLIAIAFGQAHCFRREGRFFPTISIYGVLVAVVLILVAVPHMNLRIHHYILSLLFLPGTTMQTRPSLLYSGILIGLFINGIARWGFDSILQTPGALLDGAKLGTVPPKIYPPSLTDANNLVFSFPDLEPHADGLSVLVNDVERFQVFRPKDGQPLPDFTWSRTYPNELEYFRFGLVHTNPLGGLWYEDFSPPAVWEADGNFVFPDPEISEDPESESESE</sequence>
<dbReference type="Gene3D" id="2.170.130.20">
    <property type="entry name" value="LCCL-like domain"/>
    <property type="match status" value="1"/>
</dbReference>
<gene>
    <name evidence="4" type="ORF">PCG10_000608</name>
</gene>
<dbReference type="Proteomes" id="UP000701341">
    <property type="component" value="Unassembled WGS sequence"/>
</dbReference>
<keyword evidence="2" id="KW-0472">Membrane</keyword>
<feature type="transmembrane region" description="Helical" evidence="2">
    <location>
        <begin position="513"/>
        <end position="532"/>
    </location>
</feature>
<evidence type="ECO:0000313" key="4">
    <source>
        <dbReference type="EMBL" id="KAF7518120.1"/>
    </source>
</evidence>
<dbReference type="Pfam" id="PF03815">
    <property type="entry name" value="LCCL"/>
    <property type="match status" value="1"/>
</dbReference>
<dbReference type="SUPFAM" id="SSF69848">
    <property type="entry name" value="LCCL domain"/>
    <property type="match status" value="1"/>
</dbReference>
<dbReference type="EMBL" id="JAAOZQ010000104">
    <property type="protein sequence ID" value="KAF7518120.1"/>
    <property type="molecule type" value="Genomic_DNA"/>
</dbReference>
<feature type="transmembrane region" description="Helical" evidence="2">
    <location>
        <begin position="316"/>
        <end position="349"/>
    </location>
</feature>
<dbReference type="SMART" id="SM00603">
    <property type="entry name" value="LCCL"/>
    <property type="match status" value="1"/>
</dbReference>
<comment type="caution">
    <text evidence="4">The sequence shown here is derived from an EMBL/GenBank/DDBJ whole genome shotgun (WGS) entry which is preliminary data.</text>
</comment>
<feature type="transmembrane region" description="Helical" evidence="2">
    <location>
        <begin position="465"/>
        <end position="485"/>
    </location>
</feature>
<reference evidence="4" key="1">
    <citation type="submission" date="2020-02" db="EMBL/GenBank/DDBJ databases">
        <authorList>
            <person name="Lichtner F.J."/>
        </authorList>
    </citation>
    <scope>NUCLEOTIDE SEQUENCE</scope>
    <source>
        <strain evidence="4">G10</strain>
    </source>
</reference>
<evidence type="ECO:0000259" key="3">
    <source>
        <dbReference type="PROSITE" id="PS50820"/>
    </source>
</evidence>
<feature type="transmembrane region" description="Helical" evidence="2">
    <location>
        <begin position="124"/>
        <end position="142"/>
    </location>
</feature>
<evidence type="ECO:0000313" key="5">
    <source>
        <dbReference type="Proteomes" id="UP000701341"/>
    </source>
</evidence>
<keyword evidence="2" id="KW-0812">Transmembrane</keyword>
<accession>A0A9P5L0A8</accession>
<dbReference type="PANTHER" id="PTHR31331">
    <property type="entry name" value="LCCL DOMAIN PROTEIN (AFU_ORTHOLOGUE AFUA_5G08630)"/>
    <property type="match status" value="1"/>
</dbReference>
<feature type="transmembrane region" description="Helical" evidence="2">
    <location>
        <begin position="436"/>
        <end position="453"/>
    </location>
</feature>
<dbReference type="InterPro" id="IPR036609">
    <property type="entry name" value="LCCL_sf"/>
</dbReference>
<dbReference type="PANTHER" id="PTHR31331:SF1">
    <property type="entry name" value="CYSTEINE RICH SECRETORY PROTEIN LCCL DOMAIN CONTAINING 2"/>
    <property type="match status" value="1"/>
</dbReference>
<dbReference type="InterPro" id="IPR051957">
    <property type="entry name" value="CRISP-LCCL_domain"/>
</dbReference>
<protein>
    <recommendedName>
        <fullName evidence="3">LCCL domain-containing protein</fullName>
    </recommendedName>
</protein>
<evidence type="ECO:0000256" key="1">
    <source>
        <dbReference type="SAM" id="MobiDB-lite"/>
    </source>
</evidence>
<evidence type="ECO:0000256" key="2">
    <source>
        <dbReference type="SAM" id="Phobius"/>
    </source>
</evidence>
<dbReference type="AlphaFoldDB" id="A0A9P5L0A8"/>
<dbReference type="InterPro" id="IPR004043">
    <property type="entry name" value="LCCL"/>
</dbReference>
<feature type="transmembrane region" description="Helical" evidence="2">
    <location>
        <begin position="361"/>
        <end position="385"/>
    </location>
</feature>
<keyword evidence="2" id="KW-1133">Transmembrane helix</keyword>
<dbReference type="PROSITE" id="PS50820">
    <property type="entry name" value="LCCL"/>
    <property type="match status" value="1"/>
</dbReference>
<keyword evidence="5" id="KW-1185">Reference proteome</keyword>
<proteinExistence type="predicted"/>
<organism evidence="4 5">
    <name type="scientific">Penicillium crustosum</name>
    <name type="common">Blue mold fungus</name>
    <dbReference type="NCBI Taxonomy" id="36656"/>
    <lineage>
        <taxon>Eukaryota</taxon>
        <taxon>Fungi</taxon>
        <taxon>Dikarya</taxon>
        <taxon>Ascomycota</taxon>
        <taxon>Pezizomycotina</taxon>
        <taxon>Eurotiomycetes</taxon>
        <taxon>Eurotiomycetidae</taxon>
        <taxon>Eurotiales</taxon>
        <taxon>Aspergillaceae</taxon>
        <taxon>Penicillium</taxon>
    </lineage>
</organism>
<name>A0A9P5L0A8_PENCR</name>
<feature type="region of interest" description="Disordered" evidence="1">
    <location>
        <begin position="1"/>
        <end position="38"/>
    </location>
</feature>